<dbReference type="Gene3D" id="3.30.1360.180">
    <property type="match status" value="1"/>
</dbReference>
<dbReference type="AlphaFoldDB" id="G8C1M7"/>
<dbReference type="Proteomes" id="UP000005666">
    <property type="component" value="Chromosome 15"/>
</dbReference>
<dbReference type="Pfam" id="PF01663">
    <property type="entry name" value="Phosphodiest"/>
    <property type="match status" value="1"/>
</dbReference>
<dbReference type="STRING" id="1071381.G8C1M7"/>
<dbReference type="PANTHER" id="PTHR10151">
    <property type="entry name" value="ECTONUCLEOTIDE PYROPHOSPHATASE/PHOSPHODIESTERASE"/>
    <property type="match status" value="1"/>
</dbReference>
<dbReference type="SUPFAM" id="SSF53649">
    <property type="entry name" value="Alkaline phosphatase-like"/>
    <property type="match status" value="1"/>
</dbReference>
<dbReference type="RefSeq" id="XP_003688489.1">
    <property type="nucleotide sequence ID" value="XM_003688441.1"/>
</dbReference>
<organism evidence="2 3">
    <name type="scientific">Tetrapisispora phaffii (strain ATCC 24235 / CBS 4417 / NBRC 1672 / NRRL Y-8282 / UCD 70-5)</name>
    <name type="common">Yeast</name>
    <name type="synonym">Fabospora phaffii</name>
    <dbReference type="NCBI Taxonomy" id="1071381"/>
    <lineage>
        <taxon>Eukaryota</taxon>
        <taxon>Fungi</taxon>
        <taxon>Dikarya</taxon>
        <taxon>Ascomycota</taxon>
        <taxon>Saccharomycotina</taxon>
        <taxon>Saccharomycetes</taxon>
        <taxon>Saccharomycetales</taxon>
        <taxon>Saccharomycetaceae</taxon>
        <taxon>Tetrapisispora</taxon>
    </lineage>
</organism>
<dbReference type="OMA" id="SEPIWET"/>
<keyword evidence="1" id="KW-1133">Transmembrane helix</keyword>
<accession>G8C1M7</accession>
<dbReference type="PANTHER" id="PTHR10151:SF120">
    <property type="entry name" value="BIS(5'-ADENOSYL)-TRIPHOSPHATASE"/>
    <property type="match status" value="1"/>
</dbReference>
<proteinExistence type="predicted"/>
<dbReference type="KEGG" id="tpf:TPHA_0O00860"/>
<gene>
    <name evidence="2" type="primary">TPHA0O00860</name>
    <name evidence="2" type="ordered locus">TPHA_0O00860</name>
</gene>
<evidence type="ECO:0000313" key="2">
    <source>
        <dbReference type="EMBL" id="CCE66055.1"/>
    </source>
</evidence>
<keyword evidence="1" id="KW-0472">Membrane</keyword>
<dbReference type="OrthoDB" id="415411at2759"/>
<feature type="transmembrane region" description="Helical" evidence="1">
    <location>
        <begin position="110"/>
        <end position="132"/>
    </location>
</feature>
<keyword evidence="3" id="KW-1185">Reference proteome</keyword>
<dbReference type="InterPro" id="IPR002591">
    <property type="entry name" value="Phosphodiest/P_Trfase"/>
</dbReference>
<evidence type="ECO:0000256" key="1">
    <source>
        <dbReference type="SAM" id="Phobius"/>
    </source>
</evidence>
<sequence>MSDIDSFDIDSEVDGVNEILNSDSHPTNSNVWNNVKYWFYRNRLYWQSINNNYVGENGTSRDNGRGIPLYDLDNSGGRLDREHDGSLEFNHSVFNGKHSGLSSFIIRRKLLIRLISVLALFLTFTMLVSGSIKSTHPDQFTSASFLNNLINSHDFDPYKKYTNGSHPFYPLTMMISIDGFHPALISKKNTPFLHSLYTLEKEDYNITSTPYMIPSFPAQTFPNHWSLVTGDYPIDHGIVSNYFHDSVLDDIFEPQNEDPLFWYNASEPIWETIQRAYAKRDSSGKLIDLPYKVATHMWPGSNVDYSKLEKLINVKVPEERTPFYNVKYNQKETFDEKLKNILAYIDVEAISDRPQMILSYIPQIDAFGHLNGYPISVRNGIDEKNTKSGKAFVKLLKELDTFFETLFMEIKARNIEKFTNVLIVSDHGMSDIDVPENVIPYEELLSAESRKSLVSHAIYEGPILTLNVDKKATINSVYQELKRNLNQQLLSPFFNIYLSGQFPPEFNYNFDVESKENDILAKRRVPPIWVVPEPGFAIMDSSDIKKKKDTIIGSHGYNNTHIDMRSLFIGVGPYFNKGYVESFENVEIYKLLCDISGIKLKDRHISFRERKSINSAVESSSNKNEEEDDFETSLIKHNKDIFDANNFDLLLIEDDFSYIEDKFSKWNTYNYIWGGSKAWEEGYDDEDDETLENDTDSYIGGNITMASMPVPGIPSIISSLISSSAIITTDSSGTAHTTTLLQPNTIASTTSATTSASAIASSSASELVPSNSTLGDNVINWFGNLIDDAKDLIDGTKELIDNVVDEVEEMMNNEETSESI</sequence>
<dbReference type="GO" id="GO:0017111">
    <property type="term" value="F:ribonucleoside triphosphate phosphatase activity"/>
    <property type="evidence" value="ECO:0007669"/>
    <property type="project" value="TreeGrafter"/>
</dbReference>
<dbReference type="Gene3D" id="3.40.720.10">
    <property type="entry name" value="Alkaline Phosphatase, subunit A"/>
    <property type="match status" value="1"/>
</dbReference>
<dbReference type="HOGENOM" id="CLU_017594_3_1_1"/>
<dbReference type="InterPro" id="IPR017850">
    <property type="entry name" value="Alkaline_phosphatase_core_sf"/>
</dbReference>
<dbReference type="GeneID" id="11530689"/>
<dbReference type="GO" id="GO:0009141">
    <property type="term" value="P:nucleoside triphosphate metabolic process"/>
    <property type="evidence" value="ECO:0007669"/>
    <property type="project" value="TreeGrafter"/>
</dbReference>
<name>G8C1M7_TETPH</name>
<dbReference type="EMBL" id="HE612870">
    <property type="protein sequence ID" value="CCE66055.1"/>
    <property type="molecule type" value="Genomic_DNA"/>
</dbReference>
<reference evidence="2 3" key="1">
    <citation type="journal article" date="2011" name="Proc. Natl. Acad. Sci. U.S.A.">
        <title>Evolutionary erosion of yeast sex chromosomes by mating-type switching accidents.</title>
        <authorList>
            <person name="Gordon J.L."/>
            <person name="Armisen D."/>
            <person name="Proux-Wera E."/>
            <person name="Oheigeartaigh S.S."/>
            <person name="Byrne K.P."/>
            <person name="Wolfe K.H."/>
        </authorList>
    </citation>
    <scope>NUCLEOTIDE SEQUENCE [LARGE SCALE GENOMIC DNA]</scope>
    <source>
        <strain evidence="3">ATCC 24235 / CBS 4417 / NBRC 1672 / NRRL Y-8282 / UCD 70-5</strain>
    </source>
</reference>
<dbReference type="GO" id="GO:0047429">
    <property type="term" value="F:nucleoside triphosphate diphosphatase activity"/>
    <property type="evidence" value="ECO:0007669"/>
    <property type="project" value="TreeGrafter"/>
</dbReference>
<evidence type="ECO:0000313" key="3">
    <source>
        <dbReference type="Proteomes" id="UP000005666"/>
    </source>
</evidence>
<protein>
    <submittedName>
        <fullName evidence="2">Uncharacterized protein</fullName>
    </submittedName>
</protein>
<keyword evidence="1" id="KW-0812">Transmembrane</keyword>
<dbReference type="CDD" id="cd16018">
    <property type="entry name" value="Enpp"/>
    <property type="match status" value="1"/>
</dbReference>
<dbReference type="eggNOG" id="KOG2645">
    <property type="taxonomic scope" value="Eukaryota"/>
</dbReference>